<name>A0A3N2DMC1_9GAMM</name>
<dbReference type="InterPro" id="IPR036640">
    <property type="entry name" value="ABC1_TM_sf"/>
</dbReference>
<proteinExistence type="predicted"/>
<dbReference type="InterPro" id="IPR005074">
    <property type="entry name" value="Peptidase_C39"/>
</dbReference>
<accession>A0A3N2DMC1</accession>
<sequence>MNDALENSHNSDNSWRVPPQLGGEDYLLDGILALCKLYGLSASAQRLTEGLPLVDGRLNLELTARAAKRAGLGMRLMKRQLAAIDHRTLPTMLLMRDGTTAILTAIDDKGPTVLDPVTQGRIEIDLETLTEQYSGYFFATRTLFEYKSHADSVAKQQHQHWFWSTIASSWRIYRDVIIATILINFFVLASPLFVMNVYDRVVPNNAIDTLWTFAIGATIIFSFDFLLKLLRTYCIDIAGKKADVLLSARIFEQVQSIKLSHGPQSTGSFAKNLADFESVRDFVTSATITTLIDLPFALMFLIIIGLLSGSLVWVPIAAIAMILLYSAIITPTLQQSIQKTYGASAEKNGLLIETLSNLENIKLQQLSSHHQQRWEQASGDIAHWSMRSRFLGQSASTVVSFITQMCTVVIVLCGVYFISDGDLSMGGLIAAVMLAGRAISPMGQISGLITRYQQAKTSYKGLSDIMAMPRESSDDAAYVSHPSLSGQIELKQVFFNFPNQPQPFLHDLNISFAAGSKTAVIGQIGSGKSTLMRLLTGLYEASAGSIMLDELSIDQISPSDLRSGMGCMTQQSELFSGSIRDNIVAGHRHVDDEEILRVAALAGVTRFTAEGASGLERPVGERGALLSGGQRQCVNLARALLNDPNILILDEPTAGLDNHSTAALINNLEQAAVNKTLILFTHNMSLLRLVDNIIVLDRGRVAISGPKHQVLKQLKGEADNV</sequence>
<keyword evidence="5" id="KW-0547">Nucleotide-binding</keyword>
<dbReference type="GO" id="GO:0015421">
    <property type="term" value="F:ABC-type oligopeptide transporter activity"/>
    <property type="evidence" value="ECO:0007669"/>
    <property type="project" value="TreeGrafter"/>
</dbReference>
<feature type="transmembrane region" description="Helical" evidence="10">
    <location>
        <begin position="176"/>
        <end position="198"/>
    </location>
</feature>
<feature type="domain" description="ABC transmembrane type-1" evidence="12">
    <location>
        <begin position="176"/>
        <end position="454"/>
    </location>
</feature>
<comment type="subcellular location">
    <subcellularLocation>
        <location evidence="1">Cell membrane</location>
        <topology evidence="1">Multi-pass membrane protein</topology>
    </subcellularLocation>
</comment>
<keyword evidence="15" id="KW-1185">Reference proteome</keyword>
<evidence type="ECO:0000259" key="12">
    <source>
        <dbReference type="PROSITE" id="PS50929"/>
    </source>
</evidence>
<dbReference type="InterPro" id="IPR017750">
    <property type="entry name" value="ATPase_T1SS"/>
</dbReference>
<protein>
    <submittedName>
        <fullName evidence="14">ATP-binding cassette subfamily C protein LapB</fullName>
    </submittedName>
</protein>
<evidence type="ECO:0000259" key="11">
    <source>
        <dbReference type="PROSITE" id="PS50893"/>
    </source>
</evidence>
<dbReference type="NCBIfam" id="TIGR03375">
    <property type="entry name" value="type_I_sec_LssB"/>
    <property type="match status" value="1"/>
</dbReference>
<dbReference type="Pfam" id="PF00005">
    <property type="entry name" value="ABC_tran"/>
    <property type="match status" value="1"/>
</dbReference>
<dbReference type="GO" id="GO:0008233">
    <property type="term" value="F:peptidase activity"/>
    <property type="evidence" value="ECO:0007669"/>
    <property type="project" value="InterPro"/>
</dbReference>
<dbReference type="PANTHER" id="PTHR43394:SF1">
    <property type="entry name" value="ATP-BINDING CASSETTE SUB-FAMILY B MEMBER 10, MITOCHONDRIAL"/>
    <property type="match status" value="1"/>
</dbReference>
<dbReference type="Gene3D" id="3.90.70.10">
    <property type="entry name" value="Cysteine proteinases"/>
    <property type="match status" value="1"/>
</dbReference>
<keyword evidence="6" id="KW-0378">Hydrolase</keyword>
<dbReference type="InterPro" id="IPR003439">
    <property type="entry name" value="ABC_transporter-like_ATP-bd"/>
</dbReference>
<evidence type="ECO:0000313" key="15">
    <source>
        <dbReference type="Proteomes" id="UP000275394"/>
    </source>
</evidence>
<feature type="transmembrane region" description="Helical" evidence="10">
    <location>
        <begin position="282"/>
        <end position="304"/>
    </location>
</feature>
<dbReference type="PROSITE" id="PS50893">
    <property type="entry name" value="ABC_TRANSPORTER_2"/>
    <property type="match status" value="1"/>
</dbReference>
<dbReference type="SMART" id="SM00382">
    <property type="entry name" value="AAA"/>
    <property type="match status" value="1"/>
</dbReference>
<evidence type="ECO:0000256" key="8">
    <source>
        <dbReference type="ARBA" id="ARBA00022989"/>
    </source>
</evidence>
<dbReference type="Proteomes" id="UP000275394">
    <property type="component" value="Unassembled WGS sequence"/>
</dbReference>
<dbReference type="EMBL" id="RKHR01000004">
    <property type="protein sequence ID" value="ROS00956.1"/>
    <property type="molecule type" value="Genomic_DNA"/>
</dbReference>
<dbReference type="GO" id="GO:0005524">
    <property type="term" value="F:ATP binding"/>
    <property type="evidence" value="ECO:0007669"/>
    <property type="project" value="UniProtKB-KW"/>
</dbReference>
<dbReference type="GO" id="GO:0006508">
    <property type="term" value="P:proteolysis"/>
    <property type="evidence" value="ECO:0007669"/>
    <property type="project" value="InterPro"/>
</dbReference>
<dbReference type="OrthoDB" id="9806127at2"/>
<evidence type="ECO:0000256" key="6">
    <source>
        <dbReference type="ARBA" id="ARBA00022801"/>
    </source>
</evidence>
<dbReference type="InterPro" id="IPR011527">
    <property type="entry name" value="ABC1_TM_dom"/>
</dbReference>
<keyword evidence="9 10" id="KW-0472">Membrane</keyword>
<feature type="transmembrane region" description="Helical" evidence="10">
    <location>
        <begin position="395"/>
        <end position="417"/>
    </location>
</feature>
<dbReference type="Pfam" id="PF00664">
    <property type="entry name" value="ABC_membrane"/>
    <property type="match status" value="1"/>
</dbReference>
<dbReference type="InterPro" id="IPR017871">
    <property type="entry name" value="ABC_transporter-like_CS"/>
</dbReference>
<evidence type="ECO:0000256" key="9">
    <source>
        <dbReference type="ARBA" id="ARBA00023136"/>
    </source>
</evidence>
<evidence type="ECO:0000256" key="4">
    <source>
        <dbReference type="ARBA" id="ARBA00022692"/>
    </source>
</evidence>
<dbReference type="CDD" id="cd18587">
    <property type="entry name" value="ABC_6TM_LapB_like"/>
    <property type="match status" value="1"/>
</dbReference>
<evidence type="ECO:0000256" key="2">
    <source>
        <dbReference type="ARBA" id="ARBA00022448"/>
    </source>
</evidence>
<dbReference type="PANTHER" id="PTHR43394">
    <property type="entry name" value="ATP-DEPENDENT PERMEASE MDL1, MITOCHONDRIAL"/>
    <property type="match status" value="1"/>
</dbReference>
<keyword evidence="3" id="KW-1003">Cell membrane</keyword>
<dbReference type="InterPro" id="IPR027417">
    <property type="entry name" value="P-loop_NTPase"/>
</dbReference>
<dbReference type="SUPFAM" id="SSF90123">
    <property type="entry name" value="ABC transporter transmembrane region"/>
    <property type="match status" value="1"/>
</dbReference>
<dbReference type="PROSITE" id="PS50990">
    <property type="entry name" value="PEPTIDASE_C39"/>
    <property type="match status" value="1"/>
</dbReference>
<dbReference type="AlphaFoldDB" id="A0A3N2DMC1"/>
<evidence type="ECO:0000256" key="5">
    <source>
        <dbReference type="ARBA" id="ARBA00022741"/>
    </source>
</evidence>
<feature type="domain" description="ABC transporter" evidence="11">
    <location>
        <begin position="488"/>
        <end position="721"/>
    </location>
</feature>
<evidence type="ECO:0000256" key="7">
    <source>
        <dbReference type="ARBA" id="ARBA00022840"/>
    </source>
</evidence>
<dbReference type="PROSITE" id="PS00211">
    <property type="entry name" value="ABC_TRANSPORTER_1"/>
    <property type="match status" value="1"/>
</dbReference>
<evidence type="ECO:0000256" key="10">
    <source>
        <dbReference type="SAM" id="Phobius"/>
    </source>
</evidence>
<dbReference type="InterPro" id="IPR039421">
    <property type="entry name" value="Type_1_exporter"/>
</dbReference>
<dbReference type="Gene3D" id="3.40.50.300">
    <property type="entry name" value="P-loop containing nucleotide triphosphate hydrolases"/>
    <property type="match status" value="1"/>
</dbReference>
<keyword evidence="2" id="KW-0813">Transport</keyword>
<feature type="transmembrane region" description="Helical" evidence="10">
    <location>
        <begin position="310"/>
        <end position="329"/>
    </location>
</feature>
<keyword evidence="4 10" id="KW-0812">Transmembrane</keyword>
<keyword evidence="8 10" id="KW-1133">Transmembrane helix</keyword>
<organism evidence="14 15">
    <name type="scientific">Sinobacterium caligoides</name>
    <dbReference type="NCBI Taxonomy" id="933926"/>
    <lineage>
        <taxon>Bacteria</taxon>
        <taxon>Pseudomonadati</taxon>
        <taxon>Pseudomonadota</taxon>
        <taxon>Gammaproteobacteria</taxon>
        <taxon>Cellvibrionales</taxon>
        <taxon>Spongiibacteraceae</taxon>
        <taxon>Sinobacterium</taxon>
    </lineage>
</organism>
<dbReference type="PROSITE" id="PS50929">
    <property type="entry name" value="ABC_TM1F"/>
    <property type="match status" value="1"/>
</dbReference>
<dbReference type="GO" id="GO:0005886">
    <property type="term" value="C:plasma membrane"/>
    <property type="evidence" value="ECO:0007669"/>
    <property type="project" value="UniProtKB-SubCell"/>
</dbReference>
<evidence type="ECO:0000256" key="3">
    <source>
        <dbReference type="ARBA" id="ARBA00022475"/>
    </source>
</evidence>
<dbReference type="RefSeq" id="WP_123711806.1">
    <property type="nucleotide sequence ID" value="NZ_RKHR01000004.1"/>
</dbReference>
<feature type="transmembrane region" description="Helical" evidence="10">
    <location>
        <begin position="210"/>
        <end position="230"/>
    </location>
</feature>
<dbReference type="InterPro" id="IPR003593">
    <property type="entry name" value="AAA+_ATPase"/>
</dbReference>
<feature type="transmembrane region" description="Helical" evidence="10">
    <location>
        <begin position="423"/>
        <end position="440"/>
    </location>
</feature>
<dbReference type="Gene3D" id="1.20.1560.10">
    <property type="entry name" value="ABC transporter type 1, transmembrane domain"/>
    <property type="match status" value="1"/>
</dbReference>
<comment type="caution">
    <text evidence="14">The sequence shown here is derived from an EMBL/GenBank/DDBJ whole genome shotgun (WGS) entry which is preliminary data.</text>
</comment>
<evidence type="ECO:0000313" key="14">
    <source>
        <dbReference type="EMBL" id="ROS00956.1"/>
    </source>
</evidence>
<feature type="domain" description="Peptidase C39" evidence="13">
    <location>
        <begin position="20"/>
        <end position="140"/>
    </location>
</feature>
<dbReference type="GO" id="GO:0016887">
    <property type="term" value="F:ATP hydrolysis activity"/>
    <property type="evidence" value="ECO:0007669"/>
    <property type="project" value="InterPro"/>
</dbReference>
<dbReference type="FunFam" id="3.40.50.300:FF:000299">
    <property type="entry name" value="ABC transporter ATP-binding protein/permease"/>
    <property type="match status" value="1"/>
</dbReference>
<evidence type="ECO:0000256" key="1">
    <source>
        <dbReference type="ARBA" id="ARBA00004651"/>
    </source>
</evidence>
<reference evidence="14 15" key="1">
    <citation type="submission" date="2018-11" db="EMBL/GenBank/DDBJ databases">
        <title>Genomic Encyclopedia of Type Strains, Phase IV (KMG-IV): sequencing the most valuable type-strain genomes for metagenomic binning, comparative biology and taxonomic classification.</title>
        <authorList>
            <person name="Goeker M."/>
        </authorList>
    </citation>
    <scope>NUCLEOTIDE SEQUENCE [LARGE SCALE GENOMIC DNA]</scope>
    <source>
        <strain evidence="14 15">DSM 100316</strain>
    </source>
</reference>
<gene>
    <name evidence="14" type="ORF">EDC56_1379</name>
</gene>
<keyword evidence="7 14" id="KW-0067">ATP-binding</keyword>
<evidence type="ECO:0000259" key="13">
    <source>
        <dbReference type="PROSITE" id="PS50990"/>
    </source>
</evidence>
<dbReference type="SUPFAM" id="SSF52540">
    <property type="entry name" value="P-loop containing nucleoside triphosphate hydrolases"/>
    <property type="match status" value="1"/>
</dbReference>